<comment type="caution">
    <text evidence="6">The sequence shown here is derived from an EMBL/GenBank/DDBJ whole genome shotgun (WGS) entry which is preliminary data.</text>
</comment>
<dbReference type="RefSeq" id="WP_047785156.1">
    <property type="nucleotide sequence ID" value="NZ_JZWI01000015.1"/>
</dbReference>
<gene>
    <name evidence="6" type="primary">gltC7</name>
    <name evidence="6" type="ORF">VPARA_30670</name>
</gene>
<evidence type="ECO:0000313" key="7">
    <source>
        <dbReference type="Proteomes" id="UP000035170"/>
    </source>
</evidence>
<dbReference type="Gene3D" id="1.10.10.10">
    <property type="entry name" value="Winged helix-like DNA-binding domain superfamily/Winged helix DNA-binding domain"/>
    <property type="match status" value="1"/>
</dbReference>
<evidence type="ECO:0000256" key="2">
    <source>
        <dbReference type="ARBA" id="ARBA00023015"/>
    </source>
</evidence>
<dbReference type="InterPro" id="IPR005119">
    <property type="entry name" value="LysR_subst-bd"/>
</dbReference>
<evidence type="ECO:0000256" key="1">
    <source>
        <dbReference type="ARBA" id="ARBA00009437"/>
    </source>
</evidence>
<proteinExistence type="inferred from homology"/>
<dbReference type="InterPro" id="IPR036388">
    <property type="entry name" value="WH-like_DNA-bd_sf"/>
</dbReference>
<keyword evidence="7" id="KW-1185">Reference proteome</keyword>
<keyword evidence="2" id="KW-0805">Transcription regulation</keyword>
<evidence type="ECO:0000256" key="4">
    <source>
        <dbReference type="ARBA" id="ARBA00023163"/>
    </source>
</evidence>
<reference evidence="6 7" key="1">
    <citation type="submission" date="2015-03" db="EMBL/GenBank/DDBJ databases">
        <title>Genome sequence of Variovorax paradoxus TBEA6.</title>
        <authorList>
            <person name="Poehlein A."/>
            <person name="Schuldes J."/>
            <person name="Wuebbeler J.H."/>
            <person name="Hiessl S."/>
            <person name="Steinbuechel A."/>
            <person name="Daniel R."/>
        </authorList>
    </citation>
    <scope>NUCLEOTIDE SEQUENCE [LARGE SCALE GENOMIC DNA]</scope>
    <source>
        <strain evidence="6 7">TBEA6</strain>
    </source>
</reference>
<comment type="similarity">
    <text evidence="1">Belongs to the LysR transcriptional regulatory family.</text>
</comment>
<dbReference type="InterPro" id="IPR036390">
    <property type="entry name" value="WH_DNA-bd_sf"/>
</dbReference>
<dbReference type="PANTHER" id="PTHR30419:SF2">
    <property type="entry name" value="LYSR FAMILY TRANSCRIPTIONAL REGULATOR"/>
    <property type="match status" value="1"/>
</dbReference>
<evidence type="ECO:0000256" key="3">
    <source>
        <dbReference type="ARBA" id="ARBA00023125"/>
    </source>
</evidence>
<dbReference type="Pfam" id="PF03466">
    <property type="entry name" value="LysR_substrate"/>
    <property type="match status" value="1"/>
</dbReference>
<dbReference type="InterPro" id="IPR000847">
    <property type="entry name" value="LysR_HTH_N"/>
</dbReference>
<dbReference type="PATRIC" id="fig|34073.19.peg.3152"/>
<dbReference type="Gene3D" id="3.40.190.10">
    <property type="entry name" value="Periplasmic binding protein-like II"/>
    <property type="match status" value="2"/>
</dbReference>
<dbReference type="PRINTS" id="PR00039">
    <property type="entry name" value="HTHLYSR"/>
</dbReference>
<dbReference type="GO" id="GO:0003677">
    <property type="term" value="F:DNA binding"/>
    <property type="evidence" value="ECO:0007669"/>
    <property type="project" value="UniProtKB-KW"/>
</dbReference>
<dbReference type="AlphaFoldDB" id="A0A0H2M0S5"/>
<accession>A0A0H2M0S5</accession>
<evidence type="ECO:0000259" key="5">
    <source>
        <dbReference type="PROSITE" id="PS50931"/>
    </source>
</evidence>
<dbReference type="PANTHER" id="PTHR30419">
    <property type="entry name" value="HTH-TYPE TRANSCRIPTIONAL REGULATOR YBHD"/>
    <property type="match status" value="1"/>
</dbReference>
<dbReference type="FunFam" id="1.10.10.10:FF:000001">
    <property type="entry name" value="LysR family transcriptional regulator"/>
    <property type="match status" value="1"/>
</dbReference>
<dbReference type="GO" id="GO:0005829">
    <property type="term" value="C:cytosol"/>
    <property type="evidence" value="ECO:0007669"/>
    <property type="project" value="TreeGrafter"/>
</dbReference>
<sequence>MHASILKYFIEVASCGSVRKASERLYVAASAVNRQIHKLEDELGVELFDRMPNGLRLNAAGERLLKHAQETLHQYQVMRTELDALKGERTGHVKVAAMDSFFEELLPSAVEDFLQVFPAVTYTITAVQPMEVAQMVMSGQVDVGMTFVSRLPGGVAAVALAKLPIGLVMPPGHPLANHASVSLKECARYPFLRSSSHPVISAALSPEFAAFWDDMEPAATCNSTPMLKRLIRAGKGISCFSKIAFIEDLKRGDLIWRPFELPALDQLQVGIVVPSQRVLPHVTQNFVGRMARRLTQLELAAAAAV</sequence>
<dbReference type="GO" id="GO:0003700">
    <property type="term" value="F:DNA-binding transcription factor activity"/>
    <property type="evidence" value="ECO:0007669"/>
    <property type="project" value="InterPro"/>
</dbReference>
<keyword evidence="3" id="KW-0238">DNA-binding</keyword>
<feature type="domain" description="HTH lysR-type" evidence="5">
    <location>
        <begin position="1"/>
        <end position="58"/>
    </location>
</feature>
<dbReference type="EMBL" id="JZWI01000015">
    <property type="protein sequence ID" value="KLN55701.1"/>
    <property type="molecule type" value="Genomic_DNA"/>
</dbReference>
<evidence type="ECO:0000313" key="6">
    <source>
        <dbReference type="EMBL" id="KLN55701.1"/>
    </source>
</evidence>
<dbReference type="SUPFAM" id="SSF46785">
    <property type="entry name" value="Winged helix' DNA-binding domain"/>
    <property type="match status" value="1"/>
</dbReference>
<dbReference type="Pfam" id="PF00126">
    <property type="entry name" value="HTH_1"/>
    <property type="match status" value="1"/>
</dbReference>
<name>A0A0H2M0S5_VARPD</name>
<dbReference type="Proteomes" id="UP000035170">
    <property type="component" value="Unassembled WGS sequence"/>
</dbReference>
<protein>
    <submittedName>
        <fullName evidence="6">HTH-type transcriptional regulator GltC</fullName>
    </submittedName>
</protein>
<dbReference type="PROSITE" id="PS50931">
    <property type="entry name" value="HTH_LYSR"/>
    <property type="match status" value="1"/>
</dbReference>
<dbReference type="InterPro" id="IPR050950">
    <property type="entry name" value="HTH-type_LysR_regulators"/>
</dbReference>
<dbReference type="SUPFAM" id="SSF53850">
    <property type="entry name" value="Periplasmic binding protein-like II"/>
    <property type="match status" value="1"/>
</dbReference>
<organism evidence="6 7">
    <name type="scientific">Variovorax paradoxus</name>
    <dbReference type="NCBI Taxonomy" id="34073"/>
    <lineage>
        <taxon>Bacteria</taxon>
        <taxon>Pseudomonadati</taxon>
        <taxon>Pseudomonadota</taxon>
        <taxon>Betaproteobacteria</taxon>
        <taxon>Burkholderiales</taxon>
        <taxon>Comamonadaceae</taxon>
        <taxon>Variovorax</taxon>
    </lineage>
</organism>
<keyword evidence="4" id="KW-0804">Transcription</keyword>